<keyword evidence="1" id="KW-0812">Transmembrane</keyword>
<feature type="transmembrane region" description="Helical" evidence="1">
    <location>
        <begin position="54"/>
        <end position="73"/>
    </location>
</feature>
<dbReference type="AlphaFoldDB" id="A0A6C0LDG5"/>
<accession>A0A6C0LDG5</accession>
<feature type="transmembrane region" description="Helical" evidence="1">
    <location>
        <begin position="18"/>
        <end position="38"/>
    </location>
</feature>
<feature type="transmembrane region" description="Helical" evidence="1">
    <location>
        <begin position="155"/>
        <end position="174"/>
    </location>
</feature>
<keyword evidence="1" id="KW-1133">Transmembrane helix</keyword>
<feature type="transmembrane region" description="Helical" evidence="1">
    <location>
        <begin position="102"/>
        <end position="124"/>
    </location>
</feature>
<feature type="transmembrane region" description="Helical" evidence="1">
    <location>
        <begin position="130"/>
        <end position="148"/>
    </location>
</feature>
<protein>
    <submittedName>
        <fullName evidence="2">Uncharacterized protein</fullName>
    </submittedName>
</protein>
<sequence>MEKANAKEKVGGSNNKNAYLLFMIFCYLVPISIVYFYYDSHHSISSIICSYKHKYIILFFMCLMGFGTILYELERRDKFSTILITMLLFCLYGLICINEKSILHFIFSFLTFAFIISFMIRHYILTKYNTVLLISLLVEILVALYSVIQLQKNIFFSEVLLLANFAFYFIYLHFLQ</sequence>
<evidence type="ECO:0000313" key="2">
    <source>
        <dbReference type="EMBL" id="QHU28380.1"/>
    </source>
</evidence>
<feature type="transmembrane region" description="Helical" evidence="1">
    <location>
        <begin position="79"/>
        <end position="95"/>
    </location>
</feature>
<organism evidence="2">
    <name type="scientific">viral metagenome</name>
    <dbReference type="NCBI Taxonomy" id="1070528"/>
    <lineage>
        <taxon>unclassified sequences</taxon>
        <taxon>metagenomes</taxon>
        <taxon>organismal metagenomes</taxon>
    </lineage>
</organism>
<name>A0A6C0LDG5_9ZZZZ</name>
<proteinExistence type="predicted"/>
<keyword evidence="1" id="KW-0472">Membrane</keyword>
<evidence type="ECO:0000256" key="1">
    <source>
        <dbReference type="SAM" id="Phobius"/>
    </source>
</evidence>
<reference evidence="2" key="1">
    <citation type="journal article" date="2020" name="Nature">
        <title>Giant virus diversity and host interactions through global metagenomics.</title>
        <authorList>
            <person name="Schulz F."/>
            <person name="Roux S."/>
            <person name="Paez-Espino D."/>
            <person name="Jungbluth S."/>
            <person name="Walsh D.A."/>
            <person name="Denef V.J."/>
            <person name="McMahon K.D."/>
            <person name="Konstantinidis K.T."/>
            <person name="Eloe-Fadrosh E.A."/>
            <person name="Kyrpides N.C."/>
            <person name="Woyke T."/>
        </authorList>
    </citation>
    <scope>NUCLEOTIDE SEQUENCE</scope>
    <source>
        <strain evidence="2">GVMAG-M-3300027770-73</strain>
    </source>
</reference>
<dbReference type="EMBL" id="MN740472">
    <property type="protein sequence ID" value="QHU28380.1"/>
    <property type="molecule type" value="Genomic_DNA"/>
</dbReference>